<accession>A0A6M3L916</accession>
<dbReference type="AlphaFoldDB" id="A0A6M3L916"/>
<organism evidence="1">
    <name type="scientific">viral metagenome</name>
    <dbReference type="NCBI Taxonomy" id="1070528"/>
    <lineage>
        <taxon>unclassified sequences</taxon>
        <taxon>metagenomes</taxon>
        <taxon>organismal metagenomes</taxon>
    </lineage>
</organism>
<evidence type="ECO:0000313" key="1">
    <source>
        <dbReference type="EMBL" id="QJA89851.1"/>
    </source>
</evidence>
<protein>
    <submittedName>
        <fullName evidence="1">Uncharacterized protein</fullName>
    </submittedName>
</protein>
<dbReference type="EMBL" id="MT142873">
    <property type="protein sequence ID" value="QJA89851.1"/>
    <property type="molecule type" value="Genomic_DNA"/>
</dbReference>
<sequence>MTIDLTGFQADTDTLLSDWGETVTIKRLTIDYDTVPPEETWATSTTVSMEIQQRGGSMDRRDSGLADEATHWGFADYDSGVLVNDRIYRSGDDSYYLVLSVSDLEDHLEVWMKYVQGAL</sequence>
<reference evidence="1" key="1">
    <citation type="submission" date="2020-03" db="EMBL/GenBank/DDBJ databases">
        <title>The deep terrestrial virosphere.</title>
        <authorList>
            <person name="Holmfeldt K."/>
            <person name="Nilsson E."/>
            <person name="Simone D."/>
            <person name="Lopez-Fernandez M."/>
            <person name="Wu X."/>
            <person name="de Brujin I."/>
            <person name="Lundin D."/>
            <person name="Andersson A."/>
            <person name="Bertilsson S."/>
            <person name="Dopson M."/>
        </authorList>
    </citation>
    <scope>NUCLEOTIDE SEQUENCE</scope>
    <source>
        <strain evidence="1">MM415B02490</strain>
    </source>
</reference>
<name>A0A6M3L916_9ZZZZ</name>
<proteinExistence type="predicted"/>
<gene>
    <name evidence="1" type="ORF">MM415B02490_0003</name>
</gene>